<evidence type="ECO:0000259" key="8">
    <source>
        <dbReference type="Pfam" id="PF01447"/>
    </source>
</evidence>
<accession>A0A401YCW4</accession>
<dbReference type="InterPro" id="IPR050728">
    <property type="entry name" value="Zinc_Metalloprotease_M4"/>
</dbReference>
<dbReference type="GO" id="GO:0006508">
    <property type="term" value="P:proteolysis"/>
    <property type="evidence" value="ECO:0007669"/>
    <property type="project" value="UniProtKB-KW"/>
</dbReference>
<keyword evidence="1" id="KW-0645">Protease</keyword>
<sequence length="362" mass="38438">MHRTTLTFGSCLTLMIALLLGTVQISNAAGPRPAPAGALPTGTGHGAWNGPDPLAIDTTRIGSTYTLRDPIRANLACTRYNGGGAFTKPVDDWGNGNPTNLETACVDALWAAQKQFDMFRTWLGRNGQNGQGGAWPLRVGLNAVGLGWNPTAGAIDIGHTTSGRWVTEMDLVGREYGHAVDQTAPGWPFREPGLTEGFADIMGTLTEAYANEPLPYDEPDYVIGEKVDLTGNGPLRYMYDPSLVGDPNCYSSAIPNTEEHAAAGPLNHWFYLLAEGSNPGGGKPKSPTCDNSTVVGVGIRTAGRIVYQALLGRTSNTKYAQERRLTLNAARQLDPTCALFGATRAAWNAVRVPPTAGEPACP</sequence>
<feature type="region of interest" description="Disordered" evidence="6">
    <location>
        <begin position="32"/>
        <end position="51"/>
    </location>
</feature>
<dbReference type="PANTHER" id="PTHR33794">
    <property type="entry name" value="BACILLOLYSIN"/>
    <property type="match status" value="1"/>
</dbReference>
<dbReference type="Gene3D" id="3.10.170.10">
    <property type="match status" value="1"/>
</dbReference>
<feature type="signal peptide" evidence="7">
    <location>
        <begin position="1"/>
        <end position="28"/>
    </location>
</feature>
<evidence type="ECO:0000256" key="3">
    <source>
        <dbReference type="ARBA" id="ARBA00022801"/>
    </source>
</evidence>
<dbReference type="InterPro" id="IPR013856">
    <property type="entry name" value="Peptidase_M4_domain"/>
</dbReference>
<dbReference type="Gene3D" id="1.10.390.10">
    <property type="entry name" value="Neutral Protease Domain 2"/>
    <property type="match status" value="1"/>
</dbReference>
<dbReference type="OrthoDB" id="291295at2"/>
<protein>
    <submittedName>
        <fullName evidence="10">Peptidase M28</fullName>
    </submittedName>
</protein>
<dbReference type="InterPro" id="IPR027268">
    <property type="entry name" value="Peptidase_M4/M1_CTD_sf"/>
</dbReference>
<keyword evidence="4" id="KW-0862">Zinc</keyword>
<comment type="caution">
    <text evidence="10">The sequence shown here is derived from an EMBL/GenBank/DDBJ whole genome shotgun (WGS) entry which is preliminary data.</text>
</comment>
<keyword evidence="11" id="KW-1185">Reference proteome</keyword>
<keyword evidence="3" id="KW-0378">Hydrolase</keyword>
<feature type="domain" description="Peptidase M4 C-terminal" evidence="9">
    <location>
        <begin position="193"/>
        <end position="352"/>
    </location>
</feature>
<dbReference type="AlphaFoldDB" id="A0A401YCW4"/>
<dbReference type="GO" id="GO:0046872">
    <property type="term" value="F:metal ion binding"/>
    <property type="evidence" value="ECO:0007669"/>
    <property type="project" value="UniProtKB-KW"/>
</dbReference>
<dbReference type="EMBL" id="BIFH01000013">
    <property type="protein sequence ID" value="GCD92451.1"/>
    <property type="molecule type" value="Genomic_DNA"/>
</dbReference>
<evidence type="ECO:0000256" key="7">
    <source>
        <dbReference type="SAM" id="SignalP"/>
    </source>
</evidence>
<feature type="domain" description="Peptidase M4" evidence="8">
    <location>
        <begin position="42"/>
        <end position="180"/>
    </location>
</feature>
<evidence type="ECO:0000256" key="4">
    <source>
        <dbReference type="ARBA" id="ARBA00022833"/>
    </source>
</evidence>
<dbReference type="Pfam" id="PF01447">
    <property type="entry name" value="Peptidase_M4"/>
    <property type="match status" value="1"/>
</dbReference>
<dbReference type="InterPro" id="IPR001570">
    <property type="entry name" value="Peptidase_M4_C_domain"/>
</dbReference>
<evidence type="ECO:0000256" key="5">
    <source>
        <dbReference type="ARBA" id="ARBA00023049"/>
    </source>
</evidence>
<dbReference type="SUPFAM" id="SSF55486">
    <property type="entry name" value="Metalloproteases ('zincins'), catalytic domain"/>
    <property type="match status" value="1"/>
</dbReference>
<evidence type="ECO:0000256" key="1">
    <source>
        <dbReference type="ARBA" id="ARBA00022670"/>
    </source>
</evidence>
<evidence type="ECO:0000256" key="2">
    <source>
        <dbReference type="ARBA" id="ARBA00022723"/>
    </source>
</evidence>
<dbReference type="PANTHER" id="PTHR33794:SF1">
    <property type="entry name" value="BACILLOLYSIN"/>
    <property type="match status" value="1"/>
</dbReference>
<evidence type="ECO:0000313" key="11">
    <source>
        <dbReference type="Proteomes" id="UP000286931"/>
    </source>
</evidence>
<dbReference type="Proteomes" id="UP000286931">
    <property type="component" value="Unassembled WGS sequence"/>
</dbReference>
<reference evidence="10 11" key="1">
    <citation type="submission" date="2018-12" db="EMBL/GenBank/DDBJ databases">
        <title>Draft genome sequence of Embleya hyalina NBRC 13850T.</title>
        <authorList>
            <person name="Komaki H."/>
            <person name="Hosoyama A."/>
            <person name="Kimura A."/>
            <person name="Ichikawa N."/>
            <person name="Tamura T."/>
        </authorList>
    </citation>
    <scope>NUCLEOTIDE SEQUENCE [LARGE SCALE GENOMIC DNA]</scope>
    <source>
        <strain evidence="10 11">NBRC 13850</strain>
    </source>
</reference>
<dbReference type="RefSeq" id="WP_126634818.1">
    <property type="nucleotide sequence ID" value="NZ_BIFH01000013.1"/>
</dbReference>
<dbReference type="GO" id="GO:0004222">
    <property type="term" value="F:metalloendopeptidase activity"/>
    <property type="evidence" value="ECO:0007669"/>
    <property type="project" value="InterPro"/>
</dbReference>
<feature type="chain" id="PRO_5019176864" evidence="7">
    <location>
        <begin position="29"/>
        <end position="362"/>
    </location>
</feature>
<name>A0A401YCW4_9ACTN</name>
<gene>
    <name evidence="10" type="ORF">EHYA_00089</name>
</gene>
<proteinExistence type="predicted"/>
<organism evidence="10 11">
    <name type="scientific">Embleya hyalina</name>
    <dbReference type="NCBI Taxonomy" id="516124"/>
    <lineage>
        <taxon>Bacteria</taxon>
        <taxon>Bacillati</taxon>
        <taxon>Actinomycetota</taxon>
        <taxon>Actinomycetes</taxon>
        <taxon>Kitasatosporales</taxon>
        <taxon>Streptomycetaceae</taxon>
        <taxon>Embleya</taxon>
    </lineage>
</organism>
<feature type="compositionally biased region" description="Low complexity" evidence="6">
    <location>
        <begin position="32"/>
        <end position="42"/>
    </location>
</feature>
<evidence type="ECO:0000256" key="6">
    <source>
        <dbReference type="SAM" id="MobiDB-lite"/>
    </source>
</evidence>
<keyword evidence="2" id="KW-0479">Metal-binding</keyword>
<keyword evidence="7" id="KW-0732">Signal</keyword>
<dbReference type="Pfam" id="PF02868">
    <property type="entry name" value="Peptidase_M4_C"/>
    <property type="match status" value="1"/>
</dbReference>
<keyword evidence="5" id="KW-0482">Metalloprotease</keyword>
<evidence type="ECO:0000313" key="10">
    <source>
        <dbReference type="EMBL" id="GCD92451.1"/>
    </source>
</evidence>
<evidence type="ECO:0000259" key="9">
    <source>
        <dbReference type="Pfam" id="PF02868"/>
    </source>
</evidence>